<evidence type="ECO:0000313" key="1">
    <source>
        <dbReference type="EMBL" id="CUI17658.1"/>
    </source>
</evidence>
<evidence type="ECO:0000313" key="2">
    <source>
        <dbReference type="Proteomes" id="UP000069902"/>
    </source>
</evidence>
<organism evidence="1 2">
    <name type="scientific">Candidatus Protochlamydia naegleriophila</name>
    <dbReference type="NCBI Taxonomy" id="389348"/>
    <lineage>
        <taxon>Bacteria</taxon>
        <taxon>Pseudomonadati</taxon>
        <taxon>Chlamydiota</taxon>
        <taxon>Chlamydiia</taxon>
        <taxon>Parachlamydiales</taxon>
        <taxon>Parachlamydiaceae</taxon>
        <taxon>Candidatus Protochlamydia</taxon>
    </lineage>
</organism>
<dbReference type="AlphaFoldDB" id="A0A0U5JFP5"/>
<proteinExistence type="predicted"/>
<accession>A0A0U5JFP5</accession>
<dbReference type="PATRIC" id="fig|389348.3.peg.2307"/>
<dbReference type="EMBL" id="LN879502">
    <property type="protein sequence ID" value="CUI17658.1"/>
    <property type="molecule type" value="Genomic_DNA"/>
</dbReference>
<name>A0A0U5JFP5_9BACT</name>
<dbReference type="RefSeq" id="WP_158021788.1">
    <property type="nucleotide sequence ID" value="NZ_LN879502.1"/>
</dbReference>
<keyword evidence="2" id="KW-1185">Reference proteome</keyword>
<protein>
    <submittedName>
        <fullName evidence="1">Uncharacterized protein</fullName>
    </submittedName>
</protein>
<dbReference type="Proteomes" id="UP000069902">
    <property type="component" value="Chromosome cPNK"/>
</dbReference>
<gene>
    <name evidence="1" type="ORF">PNK_2054</name>
</gene>
<reference evidence="2" key="1">
    <citation type="submission" date="2015-09" db="EMBL/GenBank/DDBJ databases">
        <authorList>
            <person name="Bertelli C."/>
        </authorList>
    </citation>
    <scope>NUCLEOTIDE SEQUENCE [LARGE SCALE GENOMIC DNA]</scope>
    <source>
        <strain evidence="2">KNic</strain>
    </source>
</reference>
<dbReference type="InParanoid" id="A0A0U5JFP5"/>
<sequence>MSNPSLDLLSSQPLDVSLNRVEESSTFTTLESLDSLRVDDLHEIILESHMASSSRPSLYTIEKEKMVEASDYHFDFLNDKRPSLALASPNADLREAADSLSVQLKEKIEQTIAARSLKVFRKTFPDFSELGQSNLRPNGLSVSEESELKISIARFQEGYQKLMADMEDFDNQFWINLIENESDRQGLRSFWKHMSAKYNGNLKEFDQIVHKALFGKTIIGLFCKDEKNKITCVTKTREQLIQHFSDMQQQRAQKFEKLCEQWMQSTNNEILLKKFVKLEAESIHSLFEELRSQHHLHSLSRFQRLMNCHSQFINGMTYLFQAIEKRCVDKEAIRGVVSEMISNASKDPTKEKSATSTGFYRDIQGRASDKTLSKADHAFNAKMGLIFKKALRTSLFIERADAHTMPFPAVFSWSPEKLEQKLKSHSISVNSGLTKKRLTKEAYSERDKKLIVQEAVDRLGVDLKSDTGQFIWEAMIIIVELGLREASETELFPVFINKNLDGLSEVKLADKELLKTISVQTSPLESDYKVMLGKSLNHLLDLKREVEPTEVFEANKGYMRQILHCLKYRINELTSKTSVGAMSLDKMYELRLICDIWAVLNQVEAEYGQPIDSSIQVDWKQLQQWSKVTV</sequence>
<dbReference type="KEGG" id="pnl:PNK_2054"/>